<proteinExistence type="predicted"/>
<dbReference type="GO" id="GO:0006352">
    <property type="term" value="P:DNA-templated transcription initiation"/>
    <property type="evidence" value="ECO:0007669"/>
    <property type="project" value="InterPro"/>
</dbReference>
<dbReference type="InterPro" id="IPR001387">
    <property type="entry name" value="Cro/C1-type_HTH"/>
</dbReference>
<dbReference type="PROSITE" id="PS50943">
    <property type="entry name" value="HTH_CROC1"/>
    <property type="match status" value="1"/>
</dbReference>
<name>A0A6I3RZY9_9BURK</name>
<dbReference type="GO" id="GO:0003677">
    <property type="term" value="F:DNA binding"/>
    <property type="evidence" value="ECO:0007669"/>
    <property type="project" value="InterPro"/>
</dbReference>
<protein>
    <submittedName>
        <fullName evidence="1">Helix-turn-helix domain-containing protein</fullName>
    </submittedName>
</protein>
<reference evidence="1 2" key="1">
    <citation type="journal article" date="2019" name="Nat. Med.">
        <title>A library of human gut bacterial isolates paired with longitudinal multiomics data enables mechanistic microbiome research.</title>
        <authorList>
            <person name="Poyet M."/>
            <person name="Groussin M."/>
            <person name="Gibbons S.M."/>
            <person name="Avila-Pacheco J."/>
            <person name="Jiang X."/>
            <person name="Kearney S.M."/>
            <person name="Perrotta A.R."/>
            <person name="Berdy B."/>
            <person name="Zhao S."/>
            <person name="Lieberman T.D."/>
            <person name="Swanson P.K."/>
            <person name="Smith M."/>
            <person name="Roesemann S."/>
            <person name="Alexander J.E."/>
            <person name="Rich S.A."/>
            <person name="Livny J."/>
            <person name="Vlamakis H."/>
            <person name="Clish C."/>
            <person name="Bullock K."/>
            <person name="Deik A."/>
            <person name="Scott J."/>
            <person name="Pierce K.A."/>
            <person name="Xavier R.J."/>
            <person name="Alm E.J."/>
        </authorList>
    </citation>
    <scope>NUCLEOTIDE SEQUENCE [LARGE SCALE GENOMIC DNA]</scope>
    <source>
        <strain evidence="1 2">BIOML-A2</strain>
    </source>
</reference>
<dbReference type="GO" id="GO:0003700">
    <property type="term" value="F:DNA-binding transcription factor activity"/>
    <property type="evidence" value="ECO:0007669"/>
    <property type="project" value="InterPro"/>
</dbReference>
<gene>
    <name evidence="1" type="ORF">GMD42_00410</name>
</gene>
<accession>A0A6I3RZY9</accession>
<dbReference type="Pfam" id="PF01381">
    <property type="entry name" value="HTH_3"/>
    <property type="match status" value="1"/>
</dbReference>
<dbReference type="SMART" id="SM00530">
    <property type="entry name" value="HTH_XRE"/>
    <property type="match status" value="1"/>
</dbReference>
<evidence type="ECO:0000313" key="2">
    <source>
        <dbReference type="Proteomes" id="UP000462362"/>
    </source>
</evidence>
<dbReference type="InterPro" id="IPR010982">
    <property type="entry name" value="Lambda_DNA-bd_dom_sf"/>
</dbReference>
<dbReference type="Gene3D" id="1.10.260.40">
    <property type="entry name" value="lambda repressor-like DNA-binding domains"/>
    <property type="match status" value="1"/>
</dbReference>
<comment type="caution">
    <text evidence="1">The sequence shown here is derived from an EMBL/GenBank/DDBJ whole genome shotgun (WGS) entry which is preliminary data.</text>
</comment>
<organism evidence="1 2">
    <name type="scientific">Parasutterella excrementihominis</name>
    <dbReference type="NCBI Taxonomy" id="487175"/>
    <lineage>
        <taxon>Bacteria</taxon>
        <taxon>Pseudomonadati</taxon>
        <taxon>Pseudomonadota</taxon>
        <taxon>Betaproteobacteria</taxon>
        <taxon>Burkholderiales</taxon>
        <taxon>Sutterellaceae</taxon>
        <taxon>Parasutterella</taxon>
    </lineage>
</organism>
<dbReference type="AlphaFoldDB" id="A0A6I3RZY9"/>
<dbReference type="Proteomes" id="UP000462362">
    <property type="component" value="Unassembled WGS sequence"/>
</dbReference>
<evidence type="ECO:0000313" key="1">
    <source>
        <dbReference type="EMBL" id="MTU42111.1"/>
    </source>
</evidence>
<dbReference type="SUPFAM" id="SSF47413">
    <property type="entry name" value="lambda repressor-like DNA-binding domains"/>
    <property type="match status" value="1"/>
</dbReference>
<dbReference type="RefSeq" id="WP_008810811.1">
    <property type="nucleotide sequence ID" value="NZ_CALFDP010000011.1"/>
</dbReference>
<sequence>MTTLEEYLSAQTPAFRKKVKAEFRQMSLQCAVSRLRYEQNLTQQEVARKLQLSQSAVSKIERNALDVKLSDLVRYVNILGGKLSLQVDLPSGEKIVVPLANFEHSDDC</sequence>
<dbReference type="CDD" id="cd00093">
    <property type="entry name" value="HTH_XRE"/>
    <property type="match status" value="1"/>
</dbReference>
<dbReference type="EMBL" id="WNCL01000001">
    <property type="protein sequence ID" value="MTU42111.1"/>
    <property type="molecule type" value="Genomic_DNA"/>
</dbReference>